<name>A0A0F9XGU5_9ZZZZ</name>
<protein>
    <submittedName>
        <fullName evidence="1">Uncharacterized protein</fullName>
    </submittedName>
</protein>
<evidence type="ECO:0000313" key="1">
    <source>
        <dbReference type="EMBL" id="KKN91133.1"/>
    </source>
</evidence>
<accession>A0A0F9XGU5</accession>
<gene>
    <name evidence="1" type="ORF">LCGC14_0219980</name>
</gene>
<organism evidence="1">
    <name type="scientific">marine sediment metagenome</name>
    <dbReference type="NCBI Taxonomy" id="412755"/>
    <lineage>
        <taxon>unclassified sequences</taxon>
        <taxon>metagenomes</taxon>
        <taxon>ecological metagenomes</taxon>
    </lineage>
</organism>
<sequence>MFAERTNPHNKNRLSWWFPRIPFGIPVPKTTIIEYTGDDDLK</sequence>
<proteinExistence type="predicted"/>
<dbReference type="AlphaFoldDB" id="A0A0F9XGU5"/>
<comment type="caution">
    <text evidence="1">The sequence shown here is derived from an EMBL/GenBank/DDBJ whole genome shotgun (WGS) entry which is preliminary data.</text>
</comment>
<reference evidence="1" key="1">
    <citation type="journal article" date="2015" name="Nature">
        <title>Complex archaea that bridge the gap between prokaryotes and eukaryotes.</title>
        <authorList>
            <person name="Spang A."/>
            <person name="Saw J.H."/>
            <person name="Jorgensen S.L."/>
            <person name="Zaremba-Niedzwiedzka K."/>
            <person name="Martijn J."/>
            <person name="Lind A.E."/>
            <person name="van Eijk R."/>
            <person name="Schleper C."/>
            <person name="Guy L."/>
            <person name="Ettema T.J."/>
        </authorList>
    </citation>
    <scope>NUCLEOTIDE SEQUENCE</scope>
</reference>
<dbReference type="EMBL" id="LAZR01000105">
    <property type="protein sequence ID" value="KKN91133.1"/>
    <property type="molecule type" value="Genomic_DNA"/>
</dbReference>